<proteinExistence type="predicted"/>
<gene>
    <name evidence="1" type="ORF">H7965_26450</name>
</gene>
<dbReference type="AlphaFoldDB" id="A0A9X0R2U8"/>
<evidence type="ECO:0000313" key="2">
    <source>
        <dbReference type="Proteomes" id="UP000600101"/>
    </source>
</evidence>
<dbReference type="Proteomes" id="UP000600101">
    <property type="component" value="Unassembled WGS sequence"/>
</dbReference>
<dbReference type="RefSeq" id="WP_186773541.1">
    <property type="nucleotide sequence ID" value="NZ_JACOMF010000081.1"/>
</dbReference>
<dbReference type="EMBL" id="JACOMF010000081">
    <property type="protein sequence ID" value="MBC4018801.1"/>
    <property type="molecule type" value="Genomic_DNA"/>
</dbReference>
<accession>A0A9X0R2U8</accession>
<protein>
    <submittedName>
        <fullName evidence="1">Uncharacterized protein</fullName>
    </submittedName>
</protein>
<organism evidence="1 2">
    <name type="scientific">Siccirubricoccus deserti</name>
    <dbReference type="NCBI Taxonomy" id="2013562"/>
    <lineage>
        <taxon>Bacteria</taxon>
        <taxon>Pseudomonadati</taxon>
        <taxon>Pseudomonadota</taxon>
        <taxon>Alphaproteobacteria</taxon>
        <taxon>Acetobacterales</taxon>
        <taxon>Roseomonadaceae</taxon>
        <taxon>Siccirubricoccus</taxon>
    </lineage>
</organism>
<comment type="caution">
    <text evidence="1">The sequence shown here is derived from an EMBL/GenBank/DDBJ whole genome shotgun (WGS) entry which is preliminary data.</text>
</comment>
<keyword evidence="2" id="KW-1185">Reference proteome</keyword>
<reference evidence="1" key="1">
    <citation type="submission" date="2020-08" db="EMBL/GenBank/DDBJ databases">
        <authorList>
            <person name="Hu Y."/>
            <person name="Nguyen S.V."/>
            <person name="Li F."/>
            <person name="Fanning S."/>
        </authorList>
    </citation>
    <scope>NUCLEOTIDE SEQUENCE</scope>
    <source>
        <strain evidence="1">SYSU D8009</strain>
    </source>
</reference>
<name>A0A9X0R2U8_9PROT</name>
<evidence type="ECO:0000313" key="1">
    <source>
        <dbReference type="EMBL" id="MBC4018801.1"/>
    </source>
</evidence>
<sequence length="66" mass="7365">MRGLLVQGSRTGDDPEDDLLTVIRLGISPMRWRYQVQGKTFPLVRARALAASTTAFAATRLHDPLR</sequence>